<evidence type="ECO:0000256" key="4">
    <source>
        <dbReference type="ARBA" id="ARBA00022692"/>
    </source>
</evidence>
<dbReference type="Pfam" id="PF13715">
    <property type="entry name" value="CarbopepD_reg_2"/>
    <property type="match status" value="1"/>
</dbReference>
<dbReference type="RefSeq" id="WP_077133592.1">
    <property type="nucleotide sequence ID" value="NZ_CP014263.1"/>
</dbReference>
<evidence type="ECO:0000256" key="8">
    <source>
        <dbReference type="PROSITE-ProRule" id="PRU01360"/>
    </source>
</evidence>
<keyword evidence="2 8" id="KW-0813">Transport</keyword>
<dbReference type="SUPFAM" id="SSF56935">
    <property type="entry name" value="Porins"/>
    <property type="match status" value="1"/>
</dbReference>
<keyword evidence="3 8" id="KW-1134">Transmembrane beta strand</keyword>
<dbReference type="InterPro" id="IPR012910">
    <property type="entry name" value="Plug_dom"/>
</dbReference>
<dbReference type="Gene3D" id="2.170.130.10">
    <property type="entry name" value="TonB-dependent receptor, plug domain"/>
    <property type="match status" value="1"/>
</dbReference>
<feature type="domain" description="TonB-dependent receptor plug" evidence="11">
    <location>
        <begin position="119"/>
        <end position="239"/>
    </location>
</feature>
<dbReference type="Gene3D" id="2.60.40.1120">
    <property type="entry name" value="Carboxypeptidase-like, regulatory domain"/>
    <property type="match status" value="1"/>
</dbReference>
<name>A0A1P9X3E1_9BACT</name>
<evidence type="ECO:0000256" key="9">
    <source>
        <dbReference type="RuleBase" id="RU003357"/>
    </source>
</evidence>
<protein>
    <submittedName>
        <fullName evidence="12">SusC/RagA family TonB-linked outer membrane protein</fullName>
    </submittedName>
</protein>
<evidence type="ECO:0000259" key="10">
    <source>
        <dbReference type="Pfam" id="PF00593"/>
    </source>
</evidence>
<dbReference type="InterPro" id="IPR023997">
    <property type="entry name" value="TonB-dep_OMP_SusC/RagA_CS"/>
</dbReference>
<dbReference type="OrthoDB" id="9768177at2"/>
<keyword evidence="7 8" id="KW-0998">Cell outer membrane</keyword>
<evidence type="ECO:0000259" key="11">
    <source>
        <dbReference type="Pfam" id="PF07715"/>
    </source>
</evidence>
<dbReference type="InterPro" id="IPR036942">
    <property type="entry name" value="Beta-barrel_TonB_sf"/>
</dbReference>
<dbReference type="InterPro" id="IPR000531">
    <property type="entry name" value="Beta-barrel_TonB"/>
</dbReference>
<organism evidence="12 13">
    <name type="scientific">Spirosoma montaniterrae</name>
    <dbReference type="NCBI Taxonomy" id="1178516"/>
    <lineage>
        <taxon>Bacteria</taxon>
        <taxon>Pseudomonadati</taxon>
        <taxon>Bacteroidota</taxon>
        <taxon>Cytophagia</taxon>
        <taxon>Cytophagales</taxon>
        <taxon>Cytophagaceae</taxon>
        <taxon>Spirosoma</taxon>
    </lineage>
</organism>
<dbReference type="Gene3D" id="2.40.170.20">
    <property type="entry name" value="TonB-dependent receptor, beta-barrel domain"/>
    <property type="match status" value="1"/>
</dbReference>
<evidence type="ECO:0000313" key="13">
    <source>
        <dbReference type="Proteomes" id="UP000187941"/>
    </source>
</evidence>
<evidence type="ECO:0000256" key="5">
    <source>
        <dbReference type="ARBA" id="ARBA00023077"/>
    </source>
</evidence>
<dbReference type="InterPro" id="IPR023996">
    <property type="entry name" value="TonB-dep_OMP_SusC/RagA"/>
</dbReference>
<sequence>MRNQYRIAIWGILLTMLPGLLWAQGRRISGRITSAQDGQPLPGVNVVVKGTTNGVSSDANGNYSIVLPDGQNVLLYTSIGSASQEIAVGNRTVLNVQMQEVVNELSQVVVTGYNTTQRKDITGSIASISPEKFKNIPAASFDQALQGQAAGVQVTQSSGTPGGGLMVRIRGNTSISAVNRPLFIVDGVPVEDGNLSAREFGGQQDNAFALFNPNDIESIEVLKDASAKAIYGSRAANGVVLITTKRGRSNAKTVFSADVQRGLTDVVRRPDLLNASELLDLQREAVRNAGKDPDQLGLIKGVTDGVNTDWVDAVLRKGVYQQYQLSAQGGNEKTQFYLSGSFRDEEGVQLNNRFSRYTGQLRLDHKATSKLSFGTNITLSSARNDRVKGDNFLDGVYSGAVKSLPYYAPYNEQGKLYGPNDPNYAGFPNFNPVGQAVLPRFRAYTFKMLGGIYAEYEIIPNLRLRSKASVDYNNVTEDQFEPSSTAIGGFLPSVGGQGYGVYINSQLSTFINTNTLTYNFRLNEKHRFNALLGGEILQRTERTGDVSGRIFPSDDFTYITSAGVVDQGSSFVVNNGLLSGFSEVSYNYDDRFLSTLTARYDGSSRFGQDRQFGFFPSASVAWRLSQEKFLQRFTFLNDLKLRASYGFTGNERIGDFQFLGTWSSVTYSGSTGVGPQALTNPALQWERTREANVGIDASFFNSRLSVIIDVYDNLTDRLLFAQPIPQTTGFATVQGNIGKVANRGVELTISTVNIDRAATGGLRWNTNFNVSHNDNKVVELVSNEPIFRGYTADGVSQTNVVLPGHPLGTFWGLKFLGVDPATGDAIYEDKNGDGRISPDDGQVIGNAQPLVYGGLTNTVSFKGIDLSVFFQGSFGNKTLNFTNATLLNSGADLQNNQSRLALKRWQKEGDITNVPRYQFENTFNNFHSSRYLEDGSFLRLRNVSLGYNIPKRWLAKYKVANLRVYGSATNLWTLTRYSGPDPEVSTLDGSTTAQGIDFFTFPQIKTIFGGISLTF</sequence>
<keyword evidence="6 8" id="KW-0472">Membrane</keyword>
<evidence type="ECO:0000256" key="1">
    <source>
        <dbReference type="ARBA" id="ARBA00004571"/>
    </source>
</evidence>
<comment type="similarity">
    <text evidence="8 9">Belongs to the TonB-dependent receptor family.</text>
</comment>
<dbReference type="SUPFAM" id="SSF49464">
    <property type="entry name" value="Carboxypeptidase regulatory domain-like"/>
    <property type="match status" value="1"/>
</dbReference>
<dbReference type="FunFam" id="2.170.130.10:FF:000008">
    <property type="entry name" value="SusC/RagA family TonB-linked outer membrane protein"/>
    <property type="match status" value="1"/>
</dbReference>
<evidence type="ECO:0000256" key="3">
    <source>
        <dbReference type="ARBA" id="ARBA00022452"/>
    </source>
</evidence>
<comment type="subcellular location">
    <subcellularLocation>
        <location evidence="1 8">Cell outer membrane</location>
        <topology evidence="1 8">Multi-pass membrane protein</topology>
    </subcellularLocation>
</comment>
<gene>
    <name evidence="12" type="ORF">AWR27_24150</name>
</gene>
<evidence type="ECO:0000256" key="6">
    <source>
        <dbReference type="ARBA" id="ARBA00023136"/>
    </source>
</evidence>
<dbReference type="InterPro" id="IPR008969">
    <property type="entry name" value="CarboxyPept-like_regulatory"/>
</dbReference>
<feature type="domain" description="TonB-dependent receptor-like beta-barrel" evidence="10">
    <location>
        <begin position="464"/>
        <end position="827"/>
    </location>
</feature>
<dbReference type="PROSITE" id="PS52016">
    <property type="entry name" value="TONB_DEPENDENT_REC_3"/>
    <property type="match status" value="1"/>
</dbReference>
<keyword evidence="13" id="KW-1185">Reference proteome</keyword>
<dbReference type="NCBIfam" id="TIGR04056">
    <property type="entry name" value="OMP_RagA_SusC"/>
    <property type="match status" value="1"/>
</dbReference>
<accession>A0A1P9X3E1</accession>
<dbReference type="InterPro" id="IPR037066">
    <property type="entry name" value="Plug_dom_sf"/>
</dbReference>
<dbReference type="Pfam" id="PF00593">
    <property type="entry name" value="TonB_dep_Rec_b-barrel"/>
    <property type="match status" value="1"/>
</dbReference>
<dbReference type="KEGG" id="smon:AWR27_24150"/>
<dbReference type="InterPro" id="IPR039426">
    <property type="entry name" value="TonB-dep_rcpt-like"/>
</dbReference>
<dbReference type="EMBL" id="CP014263">
    <property type="protein sequence ID" value="AQG82115.1"/>
    <property type="molecule type" value="Genomic_DNA"/>
</dbReference>
<proteinExistence type="inferred from homology"/>
<dbReference type="GO" id="GO:0009279">
    <property type="term" value="C:cell outer membrane"/>
    <property type="evidence" value="ECO:0007669"/>
    <property type="project" value="UniProtKB-SubCell"/>
</dbReference>
<evidence type="ECO:0000256" key="2">
    <source>
        <dbReference type="ARBA" id="ARBA00022448"/>
    </source>
</evidence>
<evidence type="ECO:0000256" key="7">
    <source>
        <dbReference type="ARBA" id="ARBA00023237"/>
    </source>
</evidence>
<dbReference type="NCBIfam" id="TIGR04057">
    <property type="entry name" value="SusC_RagA_signa"/>
    <property type="match status" value="1"/>
</dbReference>
<keyword evidence="4 8" id="KW-0812">Transmembrane</keyword>
<dbReference type="Proteomes" id="UP000187941">
    <property type="component" value="Chromosome"/>
</dbReference>
<keyword evidence="5 9" id="KW-0798">TonB box</keyword>
<dbReference type="AlphaFoldDB" id="A0A1P9X3E1"/>
<dbReference type="Pfam" id="PF07715">
    <property type="entry name" value="Plug"/>
    <property type="match status" value="1"/>
</dbReference>
<reference evidence="12 13" key="1">
    <citation type="submission" date="2016-01" db="EMBL/GenBank/DDBJ databases">
        <authorList>
            <person name="Oliw E.H."/>
        </authorList>
    </citation>
    <scope>NUCLEOTIDE SEQUENCE [LARGE SCALE GENOMIC DNA]</scope>
    <source>
        <strain evidence="12 13">DY10</strain>
    </source>
</reference>
<dbReference type="STRING" id="1178516.AWR27_24150"/>
<evidence type="ECO:0000313" key="12">
    <source>
        <dbReference type="EMBL" id="AQG82115.1"/>
    </source>
</evidence>